<feature type="compositionally biased region" description="Basic residues" evidence="1">
    <location>
        <begin position="1"/>
        <end position="10"/>
    </location>
</feature>
<sequence length="198" mass="22380">MHAGSRVHSRQPRESKMSKPIKTGAYLQKIKTPENVQIVIKPIRADEHPNKTMEQFADVLASAPSVTLHIQNDSKTSKLYFDPWSDINVIPGNSIDEKDIAALTQLALDFYHQQIIAPEGIAYLYCLPAKPPELRVDVETFDIDEDDHQLYSRVVLETKSADAGLSFEGRERNPLTGQVFDYGVELNEMLKSFIKLKL</sequence>
<organism evidence="2 3">
    <name type="scientific">Pseudomonas fluorescens</name>
    <dbReference type="NCBI Taxonomy" id="294"/>
    <lineage>
        <taxon>Bacteria</taxon>
        <taxon>Pseudomonadati</taxon>
        <taxon>Pseudomonadota</taxon>
        <taxon>Gammaproteobacteria</taxon>
        <taxon>Pseudomonadales</taxon>
        <taxon>Pseudomonadaceae</taxon>
        <taxon>Pseudomonas</taxon>
    </lineage>
</organism>
<feature type="region of interest" description="Disordered" evidence="1">
    <location>
        <begin position="1"/>
        <end position="22"/>
    </location>
</feature>
<evidence type="ECO:0000313" key="2">
    <source>
        <dbReference type="EMBL" id="VVP78143.1"/>
    </source>
</evidence>
<evidence type="ECO:0000313" key="3">
    <source>
        <dbReference type="Proteomes" id="UP000327191"/>
    </source>
</evidence>
<dbReference type="EMBL" id="CABVJE010000002">
    <property type="protein sequence ID" value="VVP78143.1"/>
    <property type="molecule type" value="Genomic_DNA"/>
</dbReference>
<name>A0A5E7S504_PSEFL</name>
<evidence type="ECO:0000256" key="1">
    <source>
        <dbReference type="SAM" id="MobiDB-lite"/>
    </source>
</evidence>
<protein>
    <submittedName>
        <fullName evidence="2">Uncharacterized protein</fullName>
    </submittedName>
</protein>
<accession>A0A5E7S504</accession>
<proteinExistence type="predicted"/>
<dbReference type="Proteomes" id="UP000327191">
    <property type="component" value="Unassembled WGS sequence"/>
</dbReference>
<gene>
    <name evidence="2" type="ORF">PS938_00410</name>
</gene>
<reference evidence="2 3" key="1">
    <citation type="submission" date="2019-09" db="EMBL/GenBank/DDBJ databases">
        <authorList>
            <person name="Chandra G."/>
            <person name="Truman W A."/>
        </authorList>
    </citation>
    <scope>NUCLEOTIDE SEQUENCE [LARGE SCALE GENOMIC DNA]</scope>
    <source>
        <strain evidence="2">PS938</strain>
    </source>
</reference>
<dbReference type="AlphaFoldDB" id="A0A5E7S504"/>